<protein>
    <submittedName>
        <fullName evidence="3">Class A beta-lactamase-related serine hydrolase</fullName>
    </submittedName>
</protein>
<keyword evidence="1 3" id="KW-0378">Hydrolase</keyword>
<dbReference type="OrthoDB" id="9770183at2"/>
<accession>A0A3A3GN84</accession>
<dbReference type="SUPFAM" id="SSF56601">
    <property type="entry name" value="beta-lactamase/transpeptidase-like"/>
    <property type="match status" value="1"/>
</dbReference>
<evidence type="ECO:0000256" key="1">
    <source>
        <dbReference type="ARBA" id="ARBA00022801"/>
    </source>
</evidence>
<sequence>MKKWDLSAAGQLGLSEEGLQAAWSPLDKAIEQGLIPGGVALIGRRGHAAAYAAGHAFMSEEHSIPASVDTIYDCASLTKVVVTLALMLILMDRGQVRLVDPVAQHLPAFGAAGKEEITIGQLLAHTSGLPAHRDLYSHGWTPQQIHEEICAMELDCPPGTRCVYSCLGYIILGHIIRQQFGRPLDEAAWSEVLQPLGMTASRYNPPPEWKPRIAATEYDAALGGYRWGFVHDENAHALGGAAGNAGLFSTASDLLRYARMWLALAGSAGGAASYIDGAADASLSCTGPGGFPESLLLSREAVKEALRSHTLDIPGAHRGLGWVLRGDPADVTGEGLSPLSFGHTGFTGTSLWIDPEQDLTLILLTNRVHYGRGNSIAALRRQFHEAAVAAIQN</sequence>
<comment type="caution">
    <text evidence="3">The sequence shown here is derived from an EMBL/GenBank/DDBJ whole genome shotgun (WGS) entry which is preliminary data.</text>
</comment>
<evidence type="ECO:0000313" key="4">
    <source>
        <dbReference type="Proteomes" id="UP000266177"/>
    </source>
</evidence>
<dbReference type="AlphaFoldDB" id="A0A3A3GN84"/>
<evidence type="ECO:0000313" key="3">
    <source>
        <dbReference type="EMBL" id="RJG25645.1"/>
    </source>
</evidence>
<dbReference type="PANTHER" id="PTHR43283">
    <property type="entry name" value="BETA-LACTAMASE-RELATED"/>
    <property type="match status" value="1"/>
</dbReference>
<dbReference type="InterPro" id="IPR012338">
    <property type="entry name" value="Beta-lactam/transpept-like"/>
</dbReference>
<dbReference type="Proteomes" id="UP000266177">
    <property type="component" value="Unassembled WGS sequence"/>
</dbReference>
<dbReference type="InterPro" id="IPR050789">
    <property type="entry name" value="Diverse_Enzym_Activities"/>
</dbReference>
<organism evidence="3 4">
    <name type="scientific">Paenibacillus thiaminolyticus</name>
    <name type="common">Bacillus thiaminolyticus</name>
    <dbReference type="NCBI Taxonomy" id="49283"/>
    <lineage>
        <taxon>Bacteria</taxon>
        <taxon>Bacillati</taxon>
        <taxon>Bacillota</taxon>
        <taxon>Bacilli</taxon>
        <taxon>Bacillales</taxon>
        <taxon>Paenibacillaceae</taxon>
        <taxon>Paenibacillus</taxon>
    </lineage>
</organism>
<dbReference type="GO" id="GO:0016787">
    <property type="term" value="F:hydrolase activity"/>
    <property type="evidence" value="ECO:0007669"/>
    <property type="project" value="UniProtKB-KW"/>
</dbReference>
<evidence type="ECO:0000259" key="2">
    <source>
        <dbReference type="Pfam" id="PF00144"/>
    </source>
</evidence>
<dbReference type="InterPro" id="IPR001466">
    <property type="entry name" value="Beta-lactam-related"/>
</dbReference>
<dbReference type="PANTHER" id="PTHR43283:SF11">
    <property type="entry name" value="BETA-LACTAMASE-RELATED DOMAIN-CONTAINING PROTEIN"/>
    <property type="match status" value="1"/>
</dbReference>
<name>A0A3A3GN84_PANTH</name>
<proteinExistence type="predicted"/>
<dbReference type="Gene3D" id="3.40.710.10">
    <property type="entry name" value="DD-peptidase/beta-lactamase superfamily"/>
    <property type="match status" value="1"/>
</dbReference>
<dbReference type="RefSeq" id="WP_119791794.1">
    <property type="nucleotide sequence ID" value="NZ_QYZD01000003.1"/>
</dbReference>
<gene>
    <name evidence="3" type="ORF">DQX05_06080</name>
</gene>
<dbReference type="Pfam" id="PF00144">
    <property type="entry name" value="Beta-lactamase"/>
    <property type="match status" value="1"/>
</dbReference>
<feature type="domain" description="Beta-lactamase-related" evidence="2">
    <location>
        <begin position="28"/>
        <end position="378"/>
    </location>
</feature>
<dbReference type="EMBL" id="QYZD01000003">
    <property type="protein sequence ID" value="RJG25645.1"/>
    <property type="molecule type" value="Genomic_DNA"/>
</dbReference>
<reference evidence="3 4" key="1">
    <citation type="submission" date="2018-09" db="EMBL/GenBank/DDBJ databases">
        <title>Paenibacillus SK2017-BO5.</title>
        <authorList>
            <person name="Piskunova J.V."/>
            <person name="Dubiley S.A."/>
            <person name="Severinov K.V."/>
        </authorList>
    </citation>
    <scope>NUCLEOTIDE SEQUENCE [LARGE SCALE GENOMIC DNA]</scope>
    <source>
        <strain evidence="3 4">BO5</strain>
    </source>
</reference>